<dbReference type="PANTHER" id="PTHR11236">
    <property type="entry name" value="AMINOBENZOATE/ANTHRANILATE SYNTHASE"/>
    <property type="match status" value="1"/>
</dbReference>
<gene>
    <name evidence="3" type="primary">ABZ1</name>
    <name evidence="3" type="ORF">SLS63_006510</name>
</gene>
<evidence type="ECO:0000256" key="1">
    <source>
        <dbReference type="SAM" id="MobiDB-lite"/>
    </source>
</evidence>
<protein>
    <submittedName>
        <fullName evidence="3">Para-aminobenzoate synthase, (PABA)</fullName>
    </submittedName>
</protein>
<evidence type="ECO:0000313" key="3">
    <source>
        <dbReference type="EMBL" id="KAK7728649.1"/>
    </source>
</evidence>
<feature type="region of interest" description="Disordered" evidence="1">
    <location>
        <begin position="191"/>
        <end position="212"/>
    </location>
</feature>
<dbReference type="Gene3D" id="3.60.120.10">
    <property type="entry name" value="Anthranilate synthase"/>
    <property type="match status" value="2"/>
</dbReference>
<comment type="caution">
    <text evidence="3">The sequence shown here is derived from an EMBL/GenBank/DDBJ whole genome shotgun (WGS) entry which is preliminary data.</text>
</comment>
<sequence>MDPERFLSWDRTGHCQFRPIKGTVKKSDFTRKEAYEILGSSKEQAENLMIVDLIRQCVYSVLEQTFATSVDLSRSDLGGVVGANNTWVSKLMVVEEYATVYQLVSVIEGQCAPSNPMSRTTPAGPRGLDVLRASLPPGSMTGAPKKRSCEILRDLEPRDRGIYSGVLGYLDVGGGGDLSVVIRTAISVDPANGTDKSHAGTQNGARADLSSSAGDTYRIGAGGAVTIQSTDEGEFTEMDVKLSSVLSAFTATVKDN</sequence>
<proteinExistence type="predicted"/>
<feature type="domain" description="Chorismate-utilising enzyme C-terminal" evidence="2">
    <location>
        <begin position="68"/>
        <end position="241"/>
    </location>
</feature>
<dbReference type="PANTHER" id="PTHR11236:SF18">
    <property type="entry name" value="AMINODEOXYCHORISMATE SYNTHASE"/>
    <property type="match status" value="1"/>
</dbReference>
<reference evidence="3 4" key="1">
    <citation type="submission" date="2024-02" db="EMBL/GenBank/DDBJ databases">
        <title>De novo assembly and annotation of 12 fungi associated with fruit tree decline syndrome in Ontario, Canada.</title>
        <authorList>
            <person name="Sulman M."/>
            <person name="Ellouze W."/>
            <person name="Ilyukhin E."/>
        </authorList>
    </citation>
    <scope>NUCLEOTIDE SEQUENCE [LARGE SCALE GENOMIC DNA]</scope>
    <source>
        <strain evidence="3 4">M169</strain>
    </source>
</reference>
<dbReference type="SUPFAM" id="SSF56322">
    <property type="entry name" value="ADC synthase"/>
    <property type="match status" value="2"/>
</dbReference>
<dbReference type="InterPro" id="IPR015890">
    <property type="entry name" value="Chorismate_C"/>
</dbReference>
<dbReference type="Pfam" id="PF00425">
    <property type="entry name" value="Chorismate_bind"/>
    <property type="match status" value="2"/>
</dbReference>
<organism evidence="3 4">
    <name type="scientific">Diaporthe eres</name>
    <name type="common">Phomopsis oblonga</name>
    <dbReference type="NCBI Taxonomy" id="83184"/>
    <lineage>
        <taxon>Eukaryota</taxon>
        <taxon>Fungi</taxon>
        <taxon>Dikarya</taxon>
        <taxon>Ascomycota</taxon>
        <taxon>Pezizomycotina</taxon>
        <taxon>Sordariomycetes</taxon>
        <taxon>Sordariomycetidae</taxon>
        <taxon>Diaporthales</taxon>
        <taxon>Diaporthaceae</taxon>
        <taxon>Diaporthe</taxon>
        <taxon>Diaporthe eres species complex</taxon>
    </lineage>
</organism>
<dbReference type="InterPro" id="IPR005801">
    <property type="entry name" value="ADC_synthase"/>
</dbReference>
<feature type="domain" description="Chorismate-utilising enzyme C-terminal" evidence="2">
    <location>
        <begin position="3"/>
        <end position="61"/>
    </location>
</feature>
<evidence type="ECO:0000313" key="4">
    <source>
        <dbReference type="Proteomes" id="UP001430848"/>
    </source>
</evidence>
<feature type="compositionally biased region" description="Polar residues" evidence="1">
    <location>
        <begin position="199"/>
        <end position="212"/>
    </location>
</feature>
<accession>A0ABR1P7V1</accession>
<name>A0ABR1P7V1_DIAER</name>
<dbReference type="Proteomes" id="UP001430848">
    <property type="component" value="Unassembled WGS sequence"/>
</dbReference>
<keyword evidence="4" id="KW-1185">Reference proteome</keyword>
<dbReference type="InterPro" id="IPR019999">
    <property type="entry name" value="Anth_synth_I-like"/>
</dbReference>
<evidence type="ECO:0000259" key="2">
    <source>
        <dbReference type="Pfam" id="PF00425"/>
    </source>
</evidence>
<dbReference type="EMBL" id="JAKNSF020000032">
    <property type="protein sequence ID" value="KAK7728649.1"/>
    <property type="molecule type" value="Genomic_DNA"/>
</dbReference>